<dbReference type="KEGG" id="rvi:RVIR1_14180"/>
<dbReference type="EMBL" id="AP018005">
    <property type="protein sequence ID" value="BBB15863.1"/>
    <property type="molecule type" value="Genomic_DNA"/>
</dbReference>
<dbReference type="GO" id="GO:0055085">
    <property type="term" value="P:transmembrane transport"/>
    <property type="evidence" value="ECO:0007669"/>
    <property type="project" value="InterPro"/>
</dbReference>
<evidence type="ECO:0000256" key="1">
    <source>
        <dbReference type="ARBA" id="ARBA00004651"/>
    </source>
</evidence>
<comment type="subcellular location">
    <subcellularLocation>
        <location evidence="1 5">Cell membrane</location>
        <topology evidence="1 5">Multi-pass membrane protein</topology>
    </subcellularLocation>
</comment>
<feature type="transmembrane region" description="Helical" evidence="5">
    <location>
        <begin position="65"/>
        <end position="88"/>
    </location>
</feature>
<organism evidence="7 8">
    <name type="scientific">Candidatus Rickettsiella viridis</name>
    <dbReference type="NCBI Taxonomy" id="676208"/>
    <lineage>
        <taxon>Bacteria</taxon>
        <taxon>Pseudomonadati</taxon>
        <taxon>Pseudomonadota</taxon>
        <taxon>Gammaproteobacteria</taxon>
        <taxon>Legionellales</taxon>
        <taxon>Coxiellaceae</taxon>
        <taxon>Rickettsiella</taxon>
    </lineage>
</organism>
<feature type="transmembrane region" description="Helical" evidence="5">
    <location>
        <begin position="512"/>
        <end position="533"/>
    </location>
</feature>
<feature type="transmembrane region" description="Helical" evidence="5">
    <location>
        <begin position="100"/>
        <end position="125"/>
    </location>
</feature>
<evidence type="ECO:0000313" key="8">
    <source>
        <dbReference type="Proteomes" id="UP000282483"/>
    </source>
</evidence>
<feature type="transmembrane region" description="Helical" evidence="5">
    <location>
        <begin position="137"/>
        <end position="156"/>
    </location>
</feature>
<dbReference type="Gene3D" id="1.10.3720.10">
    <property type="entry name" value="MetI-like"/>
    <property type="match status" value="2"/>
</dbReference>
<feature type="transmembrane region" description="Helical" evidence="5">
    <location>
        <begin position="545"/>
        <end position="564"/>
    </location>
</feature>
<keyword evidence="2 5" id="KW-0812">Transmembrane</keyword>
<keyword evidence="5" id="KW-0813">Transport</keyword>
<feature type="transmembrane region" description="Helical" evidence="5">
    <location>
        <begin position="336"/>
        <end position="358"/>
    </location>
</feature>
<feature type="transmembrane region" description="Helical" evidence="5">
    <location>
        <begin position="370"/>
        <end position="391"/>
    </location>
</feature>
<feature type="transmembrane region" description="Helical" evidence="5">
    <location>
        <begin position="411"/>
        <end position="432"/>
    </location>
</feature>
<dbReference type="OrthoDB" id="9806809at2"/>
<feature type="transmembrane region" description="Helical" evidence="5">
    <location>
        <begin position="241"/>
        <end position="261"/>
    </location>
</feature>
<feature type="transmembrane region" description="Helical" evidence="5">
    <location>
        <begin position="21"/>
        <end position="39"/>
    </location>
</feature>
<dbReference type="RefSeq" id="WP_126323390.1">
    <property type="nucleotide sequence ID" value="NZ_AP018005.1"/>
</dbReference>
<protein>
    <submittedName>
        <fullName evidence="7">ABC transporter permease protein</fullName>
    </submittedName>
</protein>
<dbReference type="SUPFAM" id="SSF161098">
    <property type="entry name" value="MetI-like"/>
    <property type="match status" value="2"/>
</dbReference>
<evidence type="ECO:0000256" key="3">
    <source>
        <dbReference type="ARBA" id="ARBA00022989"/>
    </source>
</evidence>
<evidence type="ECO:0000259" key="6">
    <source>
        <dbReference type="PROSITE" id="PS50928"/>
    </source>
</evidence>
<keyword evidence="3 5" id="KW-1133">Transmembrane helix</keyword>
<dbReference type="CDD" id="cd06261">
    <property type="entry name" value="TM_PBP2"/>
    <property type="match status" value="2"/>
</dbReference>
<dbReference type="PANTHER" id="PTHR42744">
    <property type="entry name" value="BINDING-PROTEIN-DEPENDENT TRANSPORT SYSTEMS INNER MEMBRANE COMPONENT"/>
    <property type="match status" value="1"/>
</dbReference>
<evidence type="ECO:0000256" key="2">
    <source>
        <dbReference type="ARBA" id="ARBA00022692"/>
    </source>
</evidence>
<comment type="similarity">
    <text evidence="5">Belongs to the binding-protein-dependent transport system permease family.</text>
</comment>
<dbReference type="GO" id="GO:0005886">
    <property type="term" value="C:plasma membrane"/>
    <property type="evidence" value="ECO:0007669"/>
    <property type="project" value="UniProtKB-SubCell"/>
</dbReference>
<name>A0A2Z5UXL8_9COXI</name>
<dbReference type="InterPro" id="IPR035906">
    <property type="entry name" value="MetI-like_sf"/>
</dbReference>
<keyword evidence="8" id="KW-1185">Reference proteome</keyword>
<feature type="transmembrane region" description="Helical" evidence="5">
    <location>
        <begin position="444"/>
        <end position="463"/>
    </location>
</feature>
<evidence type="ECO:0000256" key="5">
    <source>
        <dbReference type="RuleBase" id="RU363032"/>
    </source>
</evidence>
<dbReference type="InterPro" id="IPR000515">
    <property type="entry name" value="MetI-like"/>
</dbReference>
<proteinExistence type="inferred from homology"/>
<feature type="domain" description="ABC transmembrane type-1" evidence="6">
    <location>
        <begin position="377"/>
        <end position="563"/>
    </location>
</feature>
<sequence>MSKFYNPFSVKRSIKGFPNKWDLIAFIVVLGMLAAFVWGGKQMAAPYQIGQTFPLTLDPHQLPKYALFTVLRLFTAMAFALLFTFTIGTLAAKNKRAASLIIPCIDVLQSVPVIGLLSITVVGFIKLFHGSRLGPEAAAIFAVFTAQVWNITLSFYQSLRSVPLELKEAADMFHLSAWQRFWRVEVPFSIPGLLWNMMLSMSGSWIFLIACESISVNNQTIVLPGIGSYLGLAISQSSMQGVIYTILTMLVVILLYDQLFFRPLLSWSKKFTFEQLGQEAVSRSWITILLQRSSAMRHVSQFFAKLGDHIVNLRAFKPSQTIQKYKNTHLEAALNITWYVVITTLIFASVWLLIQFIVRHISLSEIPHVLFLGAMTSLRVIAVTIICSIIWVPIGVWIGLNRHAAKIVQPLAQFLAAFPTNVLFPIVVILILKYQLNVNIWTTPLMLLGTQWYILFNIIAGASALPEDLKQATANFGVKGWQWWRRLILPGIFPYWITGTITAVGNCWNTSIIAEVVSWGATTLTATGLGAYIAQYSNLGDFPRVALGMATMSVFVLAMNYLIWRPLYNLAQSRYKLD</sequence>
<evidence type="ECO:0000313" key="7">
    <source>
        <dbReference type="EMBL" id="BBB15863.1"/>
    </source>
</evidence>
<gene>
    <name evidence="7" type="ORF">RVIR1_14180</name>
</gene>
<reference evidence="7 8" key="1">
    <citation type="submission" date="2017-03" db="EMBL/GenBank/DDBJ databases">
        <title>The genome sequence of Candidatus Rickettsiella viridis.</title>
        <authorList>
            <person name="Nikoh N."/>
            <person name="Tsuchida T."/>
            <person name="Yamaguchi K."/>
            <person name="Maeda T."/>
            <person name="Shigenobu S."/>
            <person name="Fukatsu T."/>
        </authorList>
    </citation>
    <scope>NUCLEOTIDE SEQUENCE [LARGE SCALE GENOMIC DNA]</scope>
    <source>
        <strain evidence="7 8">Ap-RA04</strain>
    </source>
</reference>
<keyword evidence="4 5" id="KW-0472">Membrane</keyword>
<dbReference type="Pfam" id="PF00528">
    <property type="entry name" value="BPD_transp_1"/>
    <property type="match status" value="2"/>
</dbReference>
<dbReference type="PROSITE" id="PS50928">
    <property type="entry name" value="ABC_TM1"/>
    <property type="match status" value="2"/>
</dbReference>
<feature type="domain" description="ABC transmembrane type-1" evidence="6">
    <location>
        <begin position="66"/>
        <end position="261"/>
    </location>
</feature>
<evidence type="ECO:0000256" key="4">
    <source>
        <dbReference type="ARBA" id="ARBA00023136"/>
    </source>
</evidence>
<accession>A0A2Z5UXL8</accession>
<dbReference type="AlphaFoldDB" id="A0A2Z5UXL8"/>
<feature type="transmembrane region" description="Helical" evidence="5">
    <location>
        <begin position="483"/>
        <end position="505"/>
    </location>
</feature>
<dbReference type="Proteomes" id="UP000282483">
    <property type="component" value="Chromosome"/>
</dbReference>
<dbReference type="PANTHER" id="PTHR42744:SF1">
    <property type="entry name" value="BINDING-PROTEIN-DEPENDENT TRANSPORT SYSTEMS INNER MEMBRANE COMPONENT"/>
    <property type="match status" value="1"/>
</dbReference>